<organism evidence="2 3">
    <name type="scientific">Thraustotheca clavata</name>
    <dbReference type="NCBI Taxonomy" id="74557"/>
    <lineage>
        <taxon>Eukaryota</taxon>
        <taxon>Sar</taxon>
        <taxon>Stramenopiles</taxon>
        <taxon>Oomycota</taxon>
        <taxon>Saprolegniomycetes</taxon>
        <taxon>Saprolegniales</taxon>
        <taxon>Achlyaceae</taxon>
        <taxon>Thraustotheca</taxon>
    </lineage>
</organism>
<evidence type="ECO:0000313" key="3">
    <source>
        <dbReference type="Proteomes" id="UP000243217"/>
    </source>
</evidence>
<feature type="domain" description="Dual specificity/tyrosine protein phosphatase N-terminal" evidence="1">
    <location>
        <begin position="48"/>
        <end position="136"/>
    </location>
</feature>
<proteinExistence type="predicted"/>
<dbReference type="InterPro" id="IPR029260">
    <property type="entry name" value="DSPn"/>
</dbReference>
<dbReference type="EMBL" id="JNBS01003355">
    <property type="protein sequence ID" value="OQR88024.1"/>
    <property type="molecule type" value="Genomic_DNA"/>
</dbReference>
<reference evidence="2 3" key="1">
    <citation type="journal article" date="2014" name="Genome Biol. Evol.">
        <title>The secreted proteins of Achlya hypogyna and Thraustotheca clavata identify the ancestral oomycete secretome and reveal gene acquisitions by horizontal gene transfer.</title>
        <authorList>
            <person name="Misner I."/>
            <person name="Blouin N."/>
            <person name="Leonard G."/>
            <person name="Richards T.A."/>
            <person name="Lane C.E."/>
        </authorList>
    </citation>
    <scope>NUCLEOTIDE SEQUENCE [LARGE SCALE GENOMIC DNA]</scope>
    <source>
        <strain evidence="2 3">ATCC 34112</strain>
    </source>
</reference>
<dbReference type="OrthoDB" id="68898at2759"/>
<dbReference type="Gene3D" id="3.90.190.10">
    <property type="entry name" value="Protein tyrosine phosphatase superfamily"/>
    <property type="match status" value="2"/>
</dbReference>
<keyword evidence="3" id="KW-1185">Reference proteome</keyword>
<dbReference type="SUPFAM" id="SSF52799">
    <property type="entry name" value="(Phosphotyrosine protein) phosphatases II"/>
    <property type="match status" value="2"/>
</dbReference>
<dbReference type="InterPro" id="IPR029021">
    <property type="entry name" value="Prot-tyrosine_phosphatase-like"/>
</dbReference>
<dbReference type="STRING" id="74557.A0A1V9YQL5"/>
<dbReference type="Proteomes" id="UP000243217">
    <property type="component" value="Unassembled WGS sequence"/>
</dbReference>
<evidence type="ECO:0000259" key="1">
    <source>
        <dbReference type="Pfam" id="PF14671"/>
    </source>
</evidence>
<evidence type="ECO:0000313" key="2">
    <source>
        <dbReference type="EMBL" id="OQR88024.1"/>
    </source>
</evidence>
<comment type="caution">
    <text evidence="2">The sequence shown here is derived from an EMBL/GenBank/DDBJ whole genome shotgun (WGS) entry which is preliminary data.</text>
</comment>
<protein>
    <submittedName>
        <fullName evidence="2">Dual specificity protein phosphatase</fullName>
    </submittedName>
</protein>
<gene>
    <name evidence="2" type="ORF">THRCLA_10415</name>
</gene>
<dbReference type="AlphaFoldDB" id="A0A1V9YQL5"/>
<sequence length="371" mass="42787">MLRWEWSQRVIVNERVVYVEWHEEPSFKWCQHHHLLLFNIPNENIHSLTQLLKLAHQVENTSNQLQTSYMLCFAIKTQRNRASAVGLIVAWQMLFHQVSALDAYKPFTHLNIRPLFDPNSTYSLSVLDRLNSLEKAITLGFVSSNMDISDFQQFSWPCKKIAVFTAPESLTPLVPYFQKNKTSVVILLERPLYVLDYSLGFDIIDMTCDGETWDSLFTRFLEAIDSSVGTVAVQYTTKFNRCQLCLGGYLVRVLNFTAREAIAWLRLLQPGSLSAHNPHILENWGKSLSPNSENLNEPHLKLNIGSVTLSTSFFGKENSKKSYRDPYERLKQTTSLDITPNLNSCDDLDLVYHLVPRVNSTQQRERSRLRV</sequence>
<dbReference type="Pfam" id="PF14671">
    <property type="entry name" value="DSPn"/>
    <property type="match status" value="1"/>
</dbReference>
<accession>A0A1V9YQL5</accession>
<name>A0A1V9YQL5_9STRA</name>